<dbReference type="Proteomes" id="UP000249557">
    <property type="component" value="Unassembled WGS sequence"/>
</dbReference>
<feature type="signal peptide" evidence="2">
    <location>
        <begin position="1"/>
        <end position="25"/>
    </location>
</feature>
<accession>A0A2W4ZTP1</accession>
<dbReference type="AlphaFoldDB" id="A0A2W4ZTP1"/>
<gene>
    <name evidence="3" type="ORF">DI626_07320</name>
</gene>
<dbReference type="EMBL" id="QFNK01000143">
    <property type="protein sequence ID" value="PZO85704.1"/>
    <property type="molecule type" value="Genomic_DNA"/>
</dbReference>
<sequence>MNMKQTLKRVAAAAVVVGGMGLATADDASAQATGGCTNCGGQGGEKPPVTPPGGDTTIVVKGGDGGNSSSSANASASSESSSSSYATGGSANATGGDARSTQTNINNQSTTFKGAANGGSLNAGTGGICPTGFGAYIGTFSVNAGGVFNKQDKVCMDLEVAKTVMALGLQFNDQGMTSMGAATWIDISGHAKKGADVVVKQLTKCGGRKLVSAVLGAVEGAPCITEFVRVTQPKQPYKPRNRKIAKEIAQTVKAQECMVVRETVTERMCRMKP</sequence>
<feature type="compositionally biased region" description="Low complexity" evidence="1">
    <location>
        <begin position="67"/>
        <end position="111"/>
    </location>
</feature>
<evidence type="ECO:0000256" key="1">
    <source>
        <dbReference type="SAM" id="MobiDB-lite"/>
    </source>
</evidence>
<evidence type="ECO:0000256" key="2">
    <source>
        <dbReference type="SAM" id="SignalP"/>
    </source>
</evidence>
<organism evidence="3 4">
    <name type="scientific">Micavibrio aeruginosavorus</name>
    <dbReference type="NCBI Taxonomy" id="349221"/>
    <lineage>
        <taxon>Bacteria</taxon>
        <taxon>Pseudomonadati</taxon>
        <taxon>Bdellovibrionota</taxon>
        <taxon>Bdellovibrionia</taxon>
        <taxon>Bdellovibrionales</taxon>
        <taxon>Pseudobdellovibrionaceae</taxon>
        <taxon>Micavibrio</taxon>
    </lineage>
</organism>
<reference evidence="3 4" key="1">
    <citation type="submission" date="2017-08" db="EMBL/GenBank/DDBJ databases">
        <title>Infants hospitalized years apart are colonized by the same room-sourced microbial strains.</title>
        <authorList>
            <person name="Brooks B."/>
            <person name="Olm M.R."/>
            <person name="Firek B.A."/>
            <person name="Baker R."/>
            <person name="Thomas B.C."/>
            <person name="Morowitz M.J."/>
            <person name="Banfield J.F."/>
        </authorList>
    </citation>
    <scope>NUCLEOTIDE SEQUENCE [LARGE SCALE GENOMIC DNA]</scope>
    <source>
        <strain evidence="3">S2_018_000_R2_104</strain>
    </source>
</reference>
<keyword evidence="2" id="KW-0732">Signal</keyword>
<evidence type="ECO:0000313" key="4">
    <source>
        <dbReference type="Proteomes" id="UP000249557"/>
    </source>
</evidence>
<name>A0A2W4ZTP1_9BACT</name>
<protein>
    <submittedName>
        <fullName evidence="3">Uncharacterized protein</fullName>
    </submittedName>
</protein>
<feature type="region of interest" description="Disordered" evidence="1">
    <location>
        <begin position="38"/>
        <end position="111"/>
    </location>
</feature>
<evidence type="ECO:0000313" key="3">
    <source>
        <dbReference type="EMBL" id="PZO85704.1"/>
    </source>
</evidence>
<feature type="chain" id="PRO_5016092762" evidence="2">
    <location>
        <begin position="26"/>
        <end position="273"/>
    </location>
</feature>
<comment type="caution">
    <text evidence="3">The sequence shown here is derived from an EMBL/GenBank/DDBJ whole genome shotgun (WGS) entry which is preliminary data.</text>
</comment>
<proteinExistence type="predicted"/>